<dbReference type="OMA" id="TYLTALW"/>
<dbReference type="OrthoDB" id="2101715at2759"/>
<protein>
    <recommendedName>
        <fullName evidence="4">Methyltransferase domain-containing protein</fullName>
    </recommendedName>
</protein>
<evidence type="ECO:0000313" key="2">
    <source>
        <dbReference type="EMBL" id="KXN66998.1"/>
    </source>
</evidence>
<organism evidence="2 3">
    <name type="scientific">Conidiobolus coronatus (strain ATCC 28846 / CBS 209.66 / NRRL 28638)</name>
    <name type="common">Delacroixia coronata</name>
    <dbReference type="NCBI Taxonomy" id="796925"/>
    <lineage>
        <taxon>Eukaryota</taxon>
        <taxon>Fungi</taxon>
        <taxon>Fungi incertae sedis</taxon>
        <taxon>Zoopagomycota</taxon>
        <taxon>Entomophthoromycotina</taxon>
        <taxon>Entomophthoromycetes</taxon>
        <taxon>Entomophthorales</taxon>
        <taxon>Ancylistaceae</taxon>
        <taxon>Conidiobolus</taxon>
    </lineage>
</organism>
<keyword evidence="1" id="KW-0812">Transmembrane</keyword>
<sequence>MVKPILPRIHSFEFHDLKSFPNFLKYQITFILYIYWSFELPQIITDYFPMLKHLVRSRYQVVSQALSDAIVALALKFPNDRVSVMDMCSGGSGPNDLISKQVNHLILDMCSGGSGPNTLISTHVNTLMEVRGSPNIQFYLTDLYPNLETWKRVCSTNPYLNYIGTPVDITQPFTNLPKFDKIFQTFYCCFHHFDDTEIRKILKNSLSNSDGFAILETTSRTPFNVLKVSIINTLFTLFIIPFYITKIPLTMLITLYIIPILLLTFLWDNVISSLRTRSSEEILDIINELNLKYEEGDDFKWEFVVGGGYSTYPTDRVNWLIGLKKPIDSY</sequence>
<proteinExistence type="predicted"/>
<keyword evidence="3" id="KW-1185">Reference proteome</keyword>
<evidence type="ECO:0008006" key="4">
    <source>
        <dbReference type="Google" id="ProtNLM"/>
    </source>
</evidence>
<evidence type="ECO:0000313" key="3">
    <source>
        <dbReference type="Proteomes" id="UP000070444"/>
    </source>
</evidence>
<feature type="transmembrane region" description="Helical" evidence="1">
    <location>
        <begin position="250"/>
        <end position="267"/>
    </location>
</feature>
<gene>
    <name evidence="2" type="ORF">CONCODRAFT_61361</name>
</gene>
<reference evidence="2 3" key="1">
    <citation type="journal article" date="2015" name="Genome Biol. Evol.">
        <title>Phylogenomic analyses indicate that early fungi evolved digesting cell walls of algal ancestors of land plants.</title>
        <authorList>
            <person name="Chang Y."/>
            <person name="Wang S."/>
            <person name="Sekimoto S."/>
            <person name="Aerts A.L."/>
            <person name="Choi C."/>
            <person name="Clum A."/>
            <person name="LaButti K.M."/>
            <person name="Lindquist E.A."/>
            <person name="Yee Ngan C."/>
            <person name="Ohm R.A."/>
            <person name="Salamov A.A."/>
            <person name="Grigoriev I.V."/>
            <person name="Spatafora J.W."/>
            <person name="Berbee M.L."/>
        </authorList>
    </citation>
    <scope>NUCLEOTIDE SEQUENCE [LARGE SCALE GENOMIC DNA]</scope>
    <source>
        <strain evidence="2 3">NRRL 28638</strain>
    </source>
</reference>
<feature type="transmembrane region" description="Helical" evidence="1">
    <location>
        <begin position="225"/>
        <end position="244"/>
    </location>
</feature>
<dbReference type="STRING" id="796925.A0A137NWD0"/>
<evidence type="ECO:0000256" key="1">
    <source>
        <dbReference type="SAM" id="Phobius"/>
    </source>
</evidence>
<dbReference type="EMBL" id="KQ964669">
    <property type="protein sequence ID" value="KXN66998.1"/>
    <property type="molecule type" value="Genomic_DNA"/>
</dbReference>
<keyword evidence="1" id="KW-0472">Membrane</keyword>
<keyword evidence="1" id="KW-1133">Transmembrane helix</keyword>
<dbReference type="AlphaFoldDB" id="A0A137NWD0"/>
<accession>A0A137NWD0</accession>
<name>A0A137NWD0_CONC2</name>
<dbReference type="Proteomes" id="UP000070444">
    <property type="component" value="Unassembled WGS sequence"/>
</dbReference>